<dbReference type="InParanoid" id="A0DDK3"/>
<name>A0DDK3_PARTE</name>
<dbReference type="KEGG" id="ptm:GSPATT00039427001"/>
<dbReference type="OMA" id="IEAQCKS"/>
<feature type="region of interest" description="Disordered" evidence="1">
    <location>
        <begin position="156"/>
        <end position="177"/>
    </location>
</feature>
<reference evidence="2 3" key="1">
    <citation type="journal article" date="2006" name="Nature">
        <title>Global trends of whole-genome duplications revealed by the ciliate Paramecium tetraurelia.</title>
        <authorList>
            <consortium name="Genoscope"/>
            <person name="Aury J.-M."/>
            <person name="Jaillon O."/>
            <person name="Duret L."/>
            <person name="Noel B."/>
            <person name="Jubin C."/>
            <person name="Porcel B.M."/>
            <person name="Segurens B."/>
            <person name="Daubin V."/>
            <person name="Anthouard V."/>
            <person name="Aiach N."/>
            <person name="Arnaiz O."/>
            <person name="Billaut A."/>
            <person name="Beisson J."/>
            <person name="Blanc I."/>
            <person name="Bouhouche K."/>
            <person name="Camara F."/>
            <person name="Duharcourt S."/>
            <person name="Guigo R."/>
            <person name="Gogendeau D."/>
            <person name="Katinka M."/>
            <person name="Keller A.-M."/>
            <person name="Kissmehl R."/>
            <person name="Klotz C."/>
            <person name="Koll F."/>
            <person name="Le Moue A."/>
            <person name="Lepere C."/>
            <person name="Malinsky S."/>
            <person name="Nowacki M."/>
            <person name="Nowak J.K."/>
            <person name="Plattner H."/>
            <person name="Poulain J."/>
            <person name="Ruiz F."/>
            <person name="Serrano V."/>
            <person name="Zagulski M."/>
            <person name="Dessen P."/>
            <person name="Betermier M."/>
            <person name="Weissenbach J."/>
            <person name="Scarpelli C."/>
            <person name="Schachter V."/>
            <person name="Sperling L."/>
            <person name="Meyer E."/>
            <person name="Cohen J."/>
            <person name="Wincker P."/>
        </authorList>
    </citation>
    <scope>NUCLEOTIDE SEQUENCE [LARGE SCALE GENOMIC DNA]</scope>
    <source>
        <strain evidence="2 3">Stock d4-2</strain>
    </source>
</reference>
<dbReference type="EMBL" id="CT868387">
    <property type="protein sequence ID" value="CAK81120.1"/>
    <property type="molecule type" value="Genomic_DNA"/>
</dbReference>
<evidence type="ECO:0000313" key="3">
    <source>
        <dbReference type="Proteomes" id="UP000000600"/>
    </source>
</evidence>
<dbReference type="RefSeq" id="XP_001448517.1">
    <property type="nucleotide sequence ID" value="XM_001448480.2"/>
</dbReference>
<accession>A0DDK3</accession>
<organism evidence="2 3">
    <name type="scientific">Paramecium tetraurelia</name>
    <dbReference type="NCBI Taxonomy" id="5888"/>
    <lineage>
        <taxon>Eukaryota</taxon>
        <taxon>Sar</taxon>
        <taxon>Alveolata</taxon>
        <taxon>Ciliophora</taxon>
        <taxon>Intramacronucleata</taxon>
        <taxon>Oligohymenophorea</taxon>
        <taxon>Peniculida</taxon>
        <taxon>Parameciidae</taxon>
        <taxon>Paramecium</taxon>
    </lineage>
</organism>
<proteinExistence type="predicted"/>
<evidence type="ECO:0000313" key="2">
    <source>
        <dbReference type="EMBL" id="CAK81120.1"/>
    </source>
</evidence>
<keyword evidence="3" id="KW-1185">Reference proteome</keyword>
<protein>
    <submittedName>
        <fullName evidence="2">Uncharacterized protein</fullName>
    </submittedName>
</protein>
<gene>
    <name evidence="2" type="ORF">GSPATT00039427001</name>
</gene>
<dbReference type="GeneID" id="5034302"/>
<evidence type="ECO:0000256" key="1">
    <source>
        <dbReference type="SAM" id="MobiDB-lite"/>
    </source>
</evidence>
<feature type="compositionally biased region" description="Basic and acidic residues" evidence="1">
    <location>
        <begin position="156"/>
        <end position="172"/>
    </location>
</feature>
<dbReference type="Proteomes" id="UP000000600">
    <property type="component" value="Unassembled WGS sequence"/>
</dbReference>
<dbReference type="HOGENOM" id="CLU_1339778_0_0_1"/>
<dbReference type="OrthoDB" id="322166at2759"/>
<dbReference type="AlphaFoldDB" id="A0DDK3"/>
<sequence length="205" mass="24130">MLDTLNSGQHDVALVMNLLLALKISQQDLFELNYQNIQEEDNYCIIYLQNEEKLILKRENLLPELQMKFWGNIGSIFNVVEGQQSNKRNKINEQFNETRKILINNLEKSEKDQTYQNFLLQINLNNYKMMDKTNLRIFKLADNDLQKLQEQKKEIQQLKQASKSDSKQEKALQEIPNQESIEAQCKSQVANQKVQPVQQIQNKTK</sequence>